<dbReference type="EMBL" id="CP124619">
    <property type="protein sequence ID" value="WGW06057.1"/>
    <property type="molecule type" value="Genomic_DNA"/>
</dbReference>
<accession>A0ABY8QQH7</accession>
<keyword evidence="2" id="KW-0614">Plasmid</keyword>
<sequence length="310" mass="33572">MIETGYLLPGFGESYGEFGRPLRLPASGLQLLERPIAGDSFDYIGPYPYVMCSDWGALAQDLPGLARPGAVSLAFVADPFQTQAVRAATRGWDLCRPFKTHHVIDLRRDWRHERPRTMRRLTRRALETHVMETVADALPLAAQFWQMYQTTRARHDVRGIQGLSALVIERQLALPGGLVITARDDAGLAGGILSFCHGETASLHLMFLSPRAHAQNTSHALIYTTLEALEARGLRHANLGGVAGNSDDAAGGLARFKMGWANETRSALLCGKVLDARRYRALCAGVSPGGYFPAYRAPGASGPAVPPGAD</sequence>
<protein>
    <submittedName>
        <fullName evidence="2">GNAT family N-acetyltransferase</fullName>
        <ecNumber evidence="2">2.3.1.-</ecNumber>
    </submittedName>
</protein>
<dbReference type="SUPFAM" id="SSF55729">
    <property type="entry name" value="Acyl-CoA N-acyltransferases (Nat)"/>
    <property type="match status" value="1"/>
</dbReference>
<proteinExistence type="predicted"/>
<dbReference type="Proteomes" id="UP001241605">
    <property type="component" value="Plasmid unnamed3"/>
</dbReference>
<feature type="domain" description="BioF2-like acetyltransferase" evidence="1">
    <location>
        <begin position="116"/>
        <end position="244"/>
    </location>
</feature>
<keyword evidence="3" id="KW-1185">Reference proteome</keyword>
<keyword evidence="2" id="KW-0808">Transferase</keyword>
<organism evidence="2 3">
    <name type="scientific">Tropicibacter oceani</name>
    <dbReference type="NCBI Taxonomy" id="3058420"/>
    <lineage>
        <taxon>Bacteria</taxon>
        <taxon>Pseudomonadati</taxon>
        <taxon>Pseudomonadota</taxon>
        <taxon>Alphaproteobacteria</taxon>
        <taxon>Rhodobacterales</taxon>
        <taxon>Roseobacteraceae</taxon>
        <taxon>Tropicibacter</taxon>
    </lineage>
</organism>
<geneLocation type="plasmid" evidence="2 3">
    <name>unnamed3</name>
</geneLocation>
<dbReference type="GO" id="GO:0016746">
    <property type="term" value="F:acyltransferase activity"/>
    <property type="evidence" value="ECO:0007669"/>
    <property type="project" value="UniProtKB-KW"/>
</dbReference>
<name>A0ABY8QQH7_9RHOB</name>
<keyword evidence="2" id="KW-0012">Acyltransferase</keyword>
<dbReference type="Pfam" id="PF13480">
    <property type="entry name" value="Acetyltransf_6"/>
    <property type="match status" value="1"/>
</dbReference>
<dbReference type="EC" id="2.3.1.-" evidence="2"/>
<dbReference type="InterPro" id="IPR038740">
    <property type="entry name" value="BioF2-like_GNAT_dom"/>
</dbReference>
<dbReference type="InterPro" id="IPR016181">
    <property type="entry name" value="Acyl_CoA_acyltransferase"/>
</dbReference>
<evidence type="ECO:0000259" key="1">
    <source>
        <dbReference type="Pfam" id="PF13480"/>
    </source>
</evidence>
<gene>
    <name evidence="2" type="ORF">QF118_19620</name>
</gene>
<reference evidence="2 3" key="1">
    <citation type="submission" date="2023-05" db="EMBL/GenBank/DDBJ databases">
        <title>YMD87, complete Genome.</title>
        <authorList>
            <person name="Zhang J."/>
            <person name="Xu X."/>
        </authorList>
    </citation>
    <scope>NUCLEOTIDE SEQUENCE [LARGE SCALE GENOMIC DNA]</scope>
    <source>
        <strain evidence="2 3">YMD87</strain>
        <plasmid evidence="2 3">unnamed3</plasmid>
    </source>
</reference>
<evidence type="ECO:0000313" key="2">
    <source>
        <dbReference type="EMBL" id="WGW06057.1"/>
    </source>
</evidence>
<evidence type="ECO:0000313" key="3">
    <source>
        <dbReference type="Proteomes" id="UP001241605"/>
    </source>
</evidence>
<dbReference type="RefSeq" id="WP_282302680.1">
    <property type="nucleotide sequence ID" value="NZ_CP124619.1"/>
</dbReference>
<dbReference type="Gene3D" id="3.40.630.30">
    <property type="match status" value="1"/>
</dbReference>